<protein>
    <submittedName>
        <fullName evidence="6">HK97 family phage prohead protease</fullName>
    </submittedName>
</protein>
<evidence type="ECO:0000256" key="4">
    <source>
        <dbReference type="SAM" id="MobiDB-lite"/>
    </source>
</evidence>
<evidence type="ECO:0000256" key="2">
    <source>
        <dbReference type="ARBA" id="ARBA00022670"/>
    </source>
</evidence>
<evidence type="ECO:0000256" key="3">
    <source>
        <dbReference type="ARBA" id="ARBA00022801"/>
    </source>
</evidence>
<dbReference type="EMBL" id="CP109114">
    <property type="protein sequence ID" value="WSC14909.1"/>
    <property type="molecule type" value="Genomic_DNA"/>
</dbReference>
<keyword evidence="2 6" id="KW-0645">Protease</keyword>
<dbReference type="RefSeq" id="WP_326593818.1">
    <property type="nucleotide sequence ID" value="NZ_CP109114.1"/>
</dbReference>
<evidence type="ECO:0000313" key="6">
    <source>
        <dbReference type="EMBL" id="WSC14909.1"/>
    </source>
</evidence>
<gene>
    <name evidence="6" type="ORF">OIE64_20090</name>
</gene>
<feature type="compositionally biased region" description="Low complexity" evidence="4">
    <location>
        <begin position="227"/>
        <end position="258"/>
    </location>
</feature>
<feature type="region of interest" description="Disordered" evidence="4">
    <location>
        <begin position="209"/>
        <end position="258"/>
    </location>
</feature>
<dbReference type="Proteomes" id="UP001330827">
    <property type="component" value="Chromosome"/>
</dbReference>
<reference evidence="6 7" key="1">
    <citation type="submission" date="2022-10" db="EMBL/GenBank/DDBJ databases">
        <title>The complete genomes of actinobacterial strains from the NBC collection.</title>
        <authorList>
            <person name="Joergensen T.S."/>
            <person name="Alvarez Arevalo M."/>
            <person name="Sterndorff E.B."/>
            <person name="Faurdal D."/>
            <person name="Vuksanovic O."/>
            <person name="Mourched A.-S."/>
            <person name="Charusanti P."/>
            <person name="Shaw S."/>
            <person name="Blin K."/>
            <person name="Weber T."/>
        </authorList>
    </citation>
    <scope>NUCLEOTIDE SEQUENCE [LARGE SCALE GENOMIC DNA]</scope>
    <source>
        <strain evidence="6 7">NBC 01769</strain>
    </source>
</reference>
<evidence type="ECO:0000256" key="1">
    <source>
        <dbReference type="ARBA" id="ARBA00022612"/>
    </source>
</evidence>
<organism evidence="6 7">
    <name type="scientific">Streptomyces brevispora</name>
    <dbReference type="NCBI Taxonomy" id="887462"/>
    <lineage>
        <taxon>Bacteria</taxon>
        <taxon>Bacillati</taxon>
        <taxon>Actinomycetota</taxon>
        <taxon>Actinomycetes</taxon>
        <taxon>Kitasatosporales</taxon>
        <taxon>Streptomycetaceae</taxon>
        <taxon>Streptomyces</taxon>
    </lineage>
</organism>
<accession>A0ABZ1G6Z1</accession>
<keyword evidence="1" id="KW-1188">Viral release from host cell</keyword>
<sequence length="275" mass="29365">MPRTKECKARIKAAGPADGLAEGQFRALVSVFGNEDSMGDVIAPGAFAQVLAEWKASGDPIPVIWSHKWGDPFAHIGSVLEAKETPDGLEVLAQIEDMDTNPTARHVHSLLKGRRIKQFSFAYDVGEGGWVETDDTTAHPWGEYYEIRRFSSLFEVGPCLVGANQETDLLAAKAADLVHRAKAGRVLSQSNYDALSAAHVSIGDVLAAATPEEKSRHKTSPPTRAGATPEQETGQQPEQEPAAAPEAAAKATGPTPAQVAAWVTTQQLMTMRSTG</sequence>
<feature type="domain" description="Prohead serine protease" evidence="5">
    <location>
        <begin position="24"/>
        <end position="170"/>
    </location>
</feature>
<dbReference type="NCBIfam" id="TIGR01543">
    <property type="entry name" value="proheadase_HK97"/>
    <property type="match status" value="1"/>
</dbReference>
<dbReference type="Pfam" id="PF04586">
    <property type="entry name" value="Peptidase_S78"/>
    <property type="match status" value="1"/>
</dbReference>
<evidence type="ECO:0000313" key="7">
    <source>
        <dbReference type="Proteomes" id="UP001330827"/>
    </source>
</evidence>
<dbReference type="InterPro" id="IPR006433">
    <property type="entry name" value="Prohead_protease"/>
</dbReference>
<evidence type="ECO:0000259" key="5">
    <source>
        <dbReference type="Pfam" id="PF04586"/>
    </source>
</evidence>
<keyword evidence="7" id="KW-1185">Reference proteome</keyword>
<proteinExistence type="predicted"/>
<name>A0ABZ1G6Z1_9ACTN</name>
<dbReference type="GO" id="GO:0008233">
    <property type="term" value="F:peptidase activity"/>
    <property type="evidence" value="ECO:0007669"/>
    <property type="project" value="UniProtKB-KW"/>
</dbReference>
<dbReference type="GO" id="GO:0006508">
    <property type="term" value="P:proteolysis"/>
    <property type="evidence" value="ECO:0007669"/>
    <property type="project" value="UniProtKB-KW"/>
</dbReference>
<keyword evidence="3" id="KW-0378">Hydrolase</keyword>
<dbReference type="InterPro" id="IPR054613">
    <property type="entry name" value="Peptidase_S78_dom"/>
</dbReference>